<sequence>MLREIQIIYKESEYTLLEDSLSLLPVIYEEEDFLKLQFSSEDLFEILDYLKDFNIEVVLYEGILNIKGFISLCEVIYGEATYNCPKEEKNL</sequence>
<gene>
    <name evidence="1" type="ORF">SAMN04488588_1098</name>
</gene>
<evidence type="ECO:0000313" key="1">
    <source>
        <dbReference type="EMBL" id="SDC44927.1"/>
    </source>
</evidence>
<name>A0A1G6LPC5_9BACT</name>
<evidence type="ECO:0000313" key="2">
    <source>
        <dbReference type="Proteomes" id="UP000199322"/>
    </source>
</evidence>
<reference evidence="1 2" key="1">
    <citation type="submission" date="2016-10" db="EMBL/GenBank/DDBJ databases">
        <authorList>
            <person name="de Groot N.N."/>
        </authorList>
    </citation>
    <scope>NUCLEOTIDE SEQUENCE [LARGE SCALE GENOMIC DNA]</scope>
    <source>
        <strain evidence="1 2">WG14</strain>
    </source>
</reference>
<protein>
    <submittedName>
        <fullName evidence="1">Uncharacterized protein</fullName>
    </submittedName>
</protein>
<organism evidence="1 2">
    <name type="scientific">Geotoga petraea</name>
    <dbReference type="NCBI Taxonomy" id="28234"/>
    <lineage>
        <taxon>Bacteria</taxon>
        <taxon>Thermotogati</taxon>
        <taxon>Thermotogota</taxon>
        <taxon>Thermotogae</taxon>
        <taxon>Petrotogales</taxon>
        <taxon>Petrotogaceae</taxon>
        <taxon>Geotoga</taxon>
    </lineage>
</organism>
<dbReference type="RefSeq" id="WP_091403462.1">
    <property type="nucleotide sequence ID" value="NZ_FMYV01000004.1"/>
</dbReference>
<keyword evidence="2" id="KW-1185">Reference proteome</keyword>
<proteinExistence type="predicted"/>
<dbReference type="EMBL" id="FMYV01000004">
    <property type="protein sequence ID" value="SDC44927.1"/>
    <property type="molecule type" value="Genomic_DNA"/>
</dbReference>
<dbReference type="Proteomes" id="UP000199322">
    <property type="component" value="Unassembled WGS sequence"/>
</dbReference>
<dbReference type="AlphaFoldDB" id="A0A1G6LPC5"/>
<accession>A0A1G6LPC5</accession>